<dbReference type="InterPro" id="IPR037148">
    <property type="entry name" value="NiFe-Hase_small_C_sf"/>
</dbReference>
<dbReference type="RefSeq" id="WP_211328096.1">
    <property type="nucleotide sequence ID" value="NZ_RKRE01000002.1"/>
</dbReference>
<comment type="cofactor">
    <cofactor evidence="2">
        <name>[4Fe-4S] cluster</name>
        <dbReference type="ChEBI" id="CHEBI:49883"/>
    </cofactor>
</comment>
<dbReference type="GO" id="GO:0009055">
    <property type="term" value="F:electron transfer activity"/>
    <property type="evidence" value="ECO:0007669"/>
    <property type="project" value="TreeGrafter"/>
</dbReference>
<dbReference type="NCBIfam" id="TIGR00391">
    <property type="entry name" value="hydA"/>
    <property type="match status" value="1"/>
</dbReference>
<dbReference type="PANTHER" id="PTHR30013">
    <property type="entry name" value="NIFE / NIFESE HYDROGENASE SMALL SUBUNIT FAMILY MEMBER"/>
    <property type="match status" value="1"/>
</dbReference>
<dbReference type="GO" id="GO:0051538">
    <property type="term" value="F:3 iron, 4 sulfur cluster binding"/>
    <property type="evidence" value="ECO:0007669"/>
    <property type="project" value="UniProtKB-KW"/>
</dbReference>
<feature type="binding site" evidence="13">
    <location>
        <position position="270"/>
    </location>
    <ligand>
        <name>[4Fe-4S] cluster</name>
        <dbReference type="ChEBI" id="CHEBI:49883"/>
        <label>2</label>
    </ligand>
</feature>
<accession>A0A3N5APE8</accession>
<feature type="domain" description="NADH:ubiquinone oxidoreductase-like 20kDa subunit" evidence="14">
    <location>
        <begin position="74"/>
        <end position="217"/>
    </location>
</feature>
<evidence type="ECO:0000313" key="16">
    <source>
        <dbReference type="EMBL" id="RPF46734.1"/>
    </source>
</evidence>
<name>A0A3N5APE8_9THEO</name>
<comment type="subunit">
    <text evidence="5">Heterodimer of a large and a small subunit.</text>
</comment>
<feature type="binding site" evidence="13">
    <location>
        <position position="285"/>
    </location>
    <ligand>
        <name>[3Fe-4S] cluster</name>
        <dbReference type="ChEBI" id="CHEBI:21137"/>
    </ligand>
</feature>
<comment type="cofactor">
    <cofactor evidence="1">
        <name>[3Fe-4S] cluster</name>
        <dbReference type="ChEBI" id="CHEBI:21137"/>
    </cofactor>
</comment>
<evidence type="ECO:0000259" key="14">
    <source>
        <dbReference type="Pfam" id="PF01058"/>
    </source>
</evidence>
<proteinExistence type="inferred from homology"/>
<dbReference type="GO" id="GO:0008901">
    <property type="term" value="F:ferredoxin hydrogenase activity"/>
    <property type="evidence" value="ECO:0007669"/>
    <property type="project" value="InterPro"/>
</dbReference>
<comment type="subcellular location">
    <subcellularLocation>
        <location evidence="3">Cell envelope</location>
    </subcellularLocation>
</comment>
<comment type="caution">
    <text evidence="16">The sequence shown here is derived from an EMBL/GenBank/DDBJ whole genome shotgun (WGS) entry which is preliminary data.</text>
</comment>
<keyword evidence="10 13" id="KW-0408">Iron</keyword>
<evidence type="ECO:0000256" key="11">
    <source>
        <dbReference type="ARBA" id="ARBA00023014"/>
    </source>
</evidence>
<dbReference type="GO" id="GO:0016020">
    <property type="term" value="C:membrane"/>
    <property type="evidence" value="ECO:0007669"/>
    <property type="project" value="TreeGrafter"/>
</dbReference>
<evidence type="ECO:0000256" key="6">
    <source>
        <dbReference type="ARBA" id="ARBA00022485"/>
    </source>
</evidence>
<dbReference type="InterPro" id="IPR006137">
    <property type="entry name" value="NADH_UbQ_OxRdtase-like_20kDa"/>
</dbReference>
<evidence type="ECO:0000256" key="10">
    <source>
        <dbReference type="ARBA" id="ARBA00023004"/>
    </source>
</evidence>
<dbReference type="InterPro" id="IPR019546">
    <property type="entry name" value="TAT_signal_bac_arc"/>
</dbReference>
<feature type="binding site" evidence="13">
    <location>
        <position position="170"/>
    </location>
    <ligand>
        <name>[4Fe-4S] cluster</name>
        <dbReference type="ChEBI" id="CHEBI:49883"/>
        <label>1</label>
    </ligand>
</feature>
<keyword evidence="8" id="KW-0732">Signal</keyword>
<evidence type="ECO:0000256" key="12">
    <source>
        <dbReference type="ARBA" id="ARBA00023291"/>
    </source>
</evidence>
<keyword evidence="17" id="KW-1185">Reference proteome</keyword>
<dbReference type="GO" id="GO:0051539">
    <property type="term" value="F:4 iron, 4 sulfur cluster binding"/>
    <property type="evidence" value="ECO:0007669"/>
    <property type="project" value="UniProtKB-KW"/>
</dbReference>
<feature type="domain" description="Cytochrome-c3 hydrogenase C-terminal" evidence="15">
    <location>
        <begin position="237"/>
        <end position="320"/>
    </location>
</feature>
<dbReference type="Pfam" id="PF14720">
    <property type="entry name" value="NiFe_hyd_SSU_C"/>
    <property type="match status" value="1"/>
</dbReference>
<evidence type="ECO:0000256" key="8">
    <source>
        <dbReference type="ARBA" id="ARBA00022729"/>
    </source>
</evidence>
<dbReference type="PANTHER" id="PTHR30013:SF7">
    <property type="entry name" value="HYDROGENASE-2 SMALL CHAIN"/>
    <property type="match status" value="1"/>
</dbReference>
<sequence>MAKGRRIVSISETAGADGMLAMLKHKGVSRREFLRFCAVIGATLAVPVEMVGKIADALASVRRPPVIWLEFQDCAGCTESFLRASRPTVAEIVLDLLSVDYHETIMAAAGRQAEEAREATIKTGGHLVIVEGSIPIKDGGLYCCVGGRTAMEILSEATRGAAAVIAVGNCAAFGGLAAAEPNPTGAVGVRDLVKGVPVINLPGCPVNAINITATVVHYLTFKSLPELDAWGRPLFAYGKRIHDNCERRAHFDAGQFVEAWGDEGHRKGWCLYKMGCKGPETYSNCPTVRWNEGINWPVGAGHGCVGCTQPGFWDTMTPFYRRLPTVPGFSVESTADKIGLGLAAAAAVGVAAHAVASSVRRKTKGTEES</sequence>
<evidence type="ECO:0000256" key="5">
    <source>
        <dbReference type="ARBA" id="ARBA00011771"/>
    </source>
</evidence>
<evidence type="ECO:0000256" key="7">
    <source>
        <dbReference type="ARBA" id="ARBA00022723"/>
    </source>
</evidence>
<reference evidence="16 17" key="1">
    <citation type="submission" date="2018-11" db="EMBL/GenBank/DDBJ databases">
        <title>Genomic Encyclopedia of Type Strains, Phase IV (KMG-IV): sequencing the most valuable type-strain genomes for metagenomic binning, comparative biology and taxonomic classification.</title>
        <authorList>
            <person name="Goeker M."/>
        </authorList>
    </citation>
    <scope>NUCLEOTIDE SEQUENCE [LARGE SCALE GENOMIC DNA]</scope>
    <source>
        <strain evidence="16 17">DSM 102936</strain>
    </source>
</reference>
<evidence type="ECO:0000256" key="4">
    <source>
        <dbReference type="ARBA" id="ARBA00006605"/>
    </source>
</evidence>
<evidence type="ECO:0000259" key="15">
    <source>
        <dbReference type="Pfam" id="PF14720"/>
    </source>
</evidence>
<dbReference type="EMBL" id="RKRE01000002">
    <property type="protein sequence ID" value="RPF46734.1"/>
    <property type="molecule type" value="Genomic_DNA"/>
</dbReference>
<dbReference type="GO" id="GO:0009061">
    <property type="term" value="P:anaerobic respiration"/>
    <property type="evidence" value="ECO:0007669"/>
    <property type="project" value="TreeGrafter"/>
</dbReference>
<evidence type="ECO:0000313" key="17">
    <source>
        <dbReference type="Proteomes" id="UP000282654"/>
    </source>
</evidence>
<dbReference type="GO" id="GO:0046872">
    <property type="term" value="F:metal ion binding"/>
    <property type="evidence" value="ECO:0007669"/>
    <property type="project" value="UniProtKB-KW"/>
</dbReference>
<dbReference type="SUPFAM" id="SSF56770">
    <property type="entry name" value="HydA/Nqo6-like"/>
    <property type="match status" value="1"/>
</dbReference>
<dbReference type="PROSITE" id="PS51318">
    <property type="entry name" value="TAT"/>
    <property type="match status" value="1"/>
</dbReference>
<feature type="binding site" evidence="13">
    <location>
        <position position="276"/>
    </location>
    <ligand>
        <name>[4Fe-4S] cluster</name>
        <dbReference type="ChEBI" id="CHEBI:49883"/>
        <label>2</label>
    </ligand>
</feature>
<keyword evidence="12 13" id="KW-0003">3Fe-4S</keyword>
<feature type="binding site" evidence="13">
    <location>
        <position position="245"/>
    </location>
    <ligand>
        <name>[4Fe-4S] cluster</name>
        <dbReference type="ChEBI" id="CHEBI:49883"/>
        <label>2</label>
    </ligand>
</feature>
<feature type="binding site" evidence="13">
    <location>
        <position position="204"/>
    </location>
    <ligand>
        <name>[4Fe-4S] cluster</name>
        <dbReference type="ChEBI" id="CHEBI:49883"/>
        <label>1</label>
    </ligand>
</feature>
<dbReference type="Gene3D" id="3.40.50.700">
    <property type="entry name" value="NADH:ubiquinone oxidoreductase-like, 20kDa subunit"/>
    <property type="match status" value="1"/>
</dbReference>
<dbReference type="NCBIfam" id="TIGR01409">
    <property type="entry name" value="TAT_signal_seq"/>
    <property type="match status" value="1"/>
</dbReference>
<dbReference type="InterPro" id="IPR006311">
    <property type="entry name" value="TAT_signal"/>
</dbReference>
<dbReference type="Gene3D" id="4.10.480.10">
    <property type="entry name" value="Cytochrome-c3 hydrogenase, C-terminal domain"/>
    <property type="match status" value="1"/>
</dbReference>
<dbReference type="GO" id="GO:0044569">
    <property type="term" value="C:[Ni-Fe] hydrogenase complex"/>
    <property type="evidence" value="ECO:0007669"/>
    <property type="project" value="TreeGrafter"/>
</dbReference>
<evidence type="ECO:0000256" key="13">
    <source>
        <dbReference type="PIRSR" id="PIRSR000310-1"/>
    </source>
</evidence>
<evidence type="ECO:0000256" key="3">
    <source>
        <dbReference type="ARBA" id="ARBA00004196"/>
    </source>
</evidence>
<dbReference type="GO" id="GO:0009375">
    <property type="term" value="C:ferredoxin hydrogenase complex"/>
    <property type="evidence" value="ECO:0007669"/>
    <property type="project" value="InterPro"/>
</dbReference>
<feature type="binding site" evidence="13">
    <location>
        <position position="77"/>
    </location>
    <ligand>
        <name>[4Fe-4S] cluster</name>
        <dbReference type="ChEBI" id="CHEBI:49883"/>
        <label>1</label>
    </ligand>
</feature>
<keyword evidence="6 13" id="KW-0004">4Fe-4S</keyword>
<dbReference type="Pfam" id="PF01058">
    <property type="entry name" value="Oxidored_q6"/>
    <property type="match status" value="1"/>
</dbReference>
<protein>
    <submittedName>
        <fullName evidence="16">Hydrogenase small subunit</fullName>
    </submittedName>
</protein>
<feature type="binding site" evidence="13">
    <location>
        <position position="74"/>
    </location>
    <ligand>
        <name>[4Fe-4S] cluster</name>
        <dbReference type="ChEBI" id="CHEBI:49883"/>
        <label>1</label>
    </ligand>
</feature>
<feature type="binding site" evidence="13">
    <location>
        <position position="304"/>
    </location>
    <ligand>
        <name>[3Fe-4S] cluster</name>
        <dbReference type="ChEBI" id="CHEBI:21137"/>
    </ligand>
</feature>
<dbReference type="AlphaFoldDB" id="A0A3N5APE8"/>
<evidence type="ECO:0000256" key="2">
    <source>
        <dbReference type="ARBA" id="ARBA00001966"/>
    </source>
</evidence>
<dbReference type="InterPro" id="IPR001821">
    <property type="entry name" value="NiFe_hydrogenase_ssu"/>
</dbReference>
<dbReference type="Proteomes" id="UP000282654">
    <property type="component" value="Unassembled WGS sequence"/>
</dbReference>
<dbReference type="PRINTS" id="PR00614">
    <property type="entry name" value="NIHGNASESMLL"/>
</dbReference>
<dbReference type="InterPro" id="IPR037024">
    <property type="entry name" value="NiFe_Hase_small_N_sf"/>
</dbReference>
<dbReference type="InterPro" id="IPR027394">
    <property type="entry name" value="Cytochrome-c3_hydrogenase_C"/>
</dbReference>
<gene>
    <name evidence="16" type="ORF">EDD75_0991</name>
</gene>
<keyword evidence="9" id="KW-0560">Oxidoreductase</keyword>
<keyword evidence="7 13" id="KW-0479">Metal-binding</keyword>
<feature type="binding site" evidence="13">
    <location>
        <position position="242"/>
    </location>
    <ligand>
        <name>[4Fe-4S] cluster</name>
        <dbReference type="ChEBI" id="CHEBI:49883"/>
        <label>2</label>
    </ligand>
</feature>
<keyword evidence="11 13" id="KW-0411">Iron-sulfur</keyword>
<dbReference type="GO" id="GO:0030313">
    <property type="term" value="C:cell envelope"/>
    <property type="evidence" value="ECO:0007669"/>
    <property type="project" value="UniProtKB-SubCell"/>
</dbReference>
<evidence type="ECO:0000256" key="1">
    <source>
        <dbReference type="ARBA" id="ARBA00001927"/>
    </source>
</evidence>
<comment type="similarity">
    <text evidence="4">Belongs to the [NiFe]/[NiFeSe] hydrogenase small subunit family.</text>
</comment>
<organism evidence="16 17">
    <name type="scientific">Thermodesulfitimonas autotrophica</name>
    <dbReference type="NCBI Taxonomy" id="1894989"/>
    <lineage>
        <taxon>Bacteria</taxon>
        <taxon>Bacillati</taxon>
        <taxon>Bacillota</taxon>
        <taxon>Clostridia</taxon>
        <taxon>Thermoanaerobacterales</taxon>
        <taxon>Thermoanaerobacteraceae</taxon>
        <taxon>Thermodesulfitimonas</taxon>
    </lineage>
</organism>
<evidence type="ECO:0000256" key="9">
    <source>
        <dbReference type="ARBA" id="ARBA00023002"/>
    </source>
</evidence>
<feature type="binding site" evidence="13">
    <location>
        <position position="307"/>
    </location>
    <ligand>
        <name>[3Fe-4S] cluster</name>
        <dbReference type="ChEBI" id="CHEBI:21137"/>
    </ligand>
</feature>
<dbReference type="PIRSF" id="PIRSF000310">
    <property type="entry name" value="NiFe_hyd_ssu"/>
    <property type="match status" value="1"/>
</dbReference>